<accession>A0A5P8PH17</accession>
<proteinExistence type="predicted"/>
<dbReference type="EMBL" id="MN095771">
    <property type="protein sequence ID" value="QFR55959.1"/>
    <property type="molecule type" value="Genomic_DNA"/>
</dbReference>
<organism evidence="1 2">
    <name type="scientific">Serratia phage Muldoon</name>
    <dbReference type="NCBI Taxonomy" id="2601678"/>
    <lineage>
        <taxon>Viruses</taxon>
        <taxon>Duplodnaviria</taxon>
        <taxon>Heunggongvirae</taxon>
        <taxon>Uroviricota</taxon>
        <taxon>Caudoviricetes</taxon>
        <taxon>Muldoonvirus</taxon>
        <taxon>Muldoonvirus muldoon</taxon>
    </lineage>
</organism>
<reference evidence="2" key="1">
    <citation type="submission" date="2019-06" db="EMBL/GenBank/DDBJ databases">
        <title>Complete genome sequence of Serratia marcescens phage Muldoon.</title>
        <authorList>
            <person name="Campbell S."/>
            <person name="Atkinson C."/>
            <person name="Moreland R."/>
            <person name="Liu M."/>
            <person name="Ramsey J."/>
            <person name="Leavitt J."/>
        </authorList>
    </citation>
    <scope>NUCLEOTIDE SEQUENCE [LARGE SCALE GENOMIC DNA]</scope>
</reference>
<name>A0A5P8PH17_9CAUD</name>
<protein>
    <submittedName>
        <fullName evidence="1">Uncharacterized protein</fullName>
    </submittedName>
</protein>
<dbReference type="Proteomes" id="UP000326777">
    <property type="component" value="Genome"/>
</dbReference>
<sequence>MNDIKSVLKSIIRCDLVGLMGVEVRETSKFVDIDLARDLRKNFNQILDKIDSSENLTEGDIQIIEKLLNCDSKYRSIHLASIQNVVETLRNLFNEND</sequence>
<evidence type="ECO:0000313" key="2">
    <source>
        <dbReference type="Proteomes" id="UP000326777"/>
    </source>
</evidence>
<gene>
    <name evidence="1" type="ORF">CPT_Muldoon_002</name>
</gene>
<keyword evidence="2" id="KW-1185">Reference proteome</keyword>
<evidence type="ECO:0000313" key="1">
    <source>
        <dbReference type="EMBL" id="QFR55959.1"/>
    </source>
</evidence>